<organism evidence="1 2">
    <name type="scientific">Strongylus vulgaris</name>
    <name type="common">Blood worm</name>
    <dbReference type="NCBI Taxonomy" id="40348"/>
    <lineage>
        <taxon>Eukaryota</taxon>
        <taxon>Metazoa</taxon>
        <taxon>Ecdysozoa</taxon>
        <taxon>Nematoda</taxon>
        <taxon>Chromadorea</taxon>
        <taxon>Rhabditida</taxon>
        <taxon>Rhabditina</taxon>
        <taxon>Rhabditomorpha</taxon>
        <taxon>Strongyloidea</taxon>
        <taxon>Strongylidae</taxon>
        <taxon>Strongylus</taxon>
    </lineage>
</organism>
<protein>
    <submittedName>
        <fullName evidence="1">Uncharacterized protein</fullName>
    </submittedName>
</protein>
<evidence type="ECO:0000313" key="1">
    <source>
        <dbReference type="EMBL" id="VDM65324.1"/>
    </source>
</evidence>
<gene>
    <name evidence="1" type="ORF">SVUK_LOCUS322</name>
</gene>
<accession>A0A3P7IID0</accession>
<dbReference type="EMBL" id="UYYB01000509">
    <property type="protein sequence ID" value="VDM65324.1"/>
    <property type="molecule type" value="Genomic_DNA"/>
</dbReference>
<dbReference type="AlphaFoldDB" id="A0A3P7IID0"/>
<evidence type="ECO:0000313" key="2">
    <source>
        <dbReference type="Proteomes" id="UP000270094"/>
    </source>
</evidence>
<sequence length="112" mass="12430">MRLEIIVERRISCLKDCGPESITVNALTALALNRYNLHYFVECSSFEIPYDEVAGSILYWGTVIACQRLAALQGRAKLGADTGKNASSSNAVRKLKDAPINYINIGIRHWTT</sequence>
<name>A0A3P7IID0_STRVU</name>
<reference evidence="1 2" key="1">
    <citation type="submission" date="2018-11" db="EMBL/GenBank/DDBJ databases">
        <authorList>
            <consortium name="Pathogen Informatics"/>
        </authorList>
    </citation>
    <scope>NUCLEOTIDE SEQUENCE [LARGE SCALE GENOMIC DNA]</scope>
</reference>
<dbReference type="Proteomes" id="UP000270094">
    <property type="component" value="Unassembled WGS sequence"/>
</dbReference>
<proteinExistence type="predicted"/>
<keyword evidence="2" id="KW-1185">Reference proteome</keyword>